<evidence type="ECO:0000256" key="2">
    <source>
        <dbReference type="SAM" id="MobiDB-lite"/>
    </source>
</evidence>
<dbReference type="GO" id="GO:0005737">
    <property type="term" value="C:cytoplasm"/>
    <property type="evidence" value="ECO:0007669"/>
    <property type="project" value="TreeGrafter"/>
</dbReference>
<dbReference type="PANTHER" id="PTHR48104">
    <property type="entry name" value="METACASPASE-4"/>
    <property type="match status" value="1"/>
</dbReference>
<feature type="region of interest" description="Disordered" evidence="2">
    <location>
        <begin position="184"/>
        <end position="203"/>
    </location>
</feature>
<name>A0A7S4G9R4_9EUGL</name>
<evidence type="ECO:0000313" key="4">
    <source>
        <dbReference type="EMBL" id="CAE0829762.1"/>
    </source>
</evidence>
<dbReference type="Gene3D" id="3.40.50.12660">
    <property type="match status" value="1"/>
</dbReference>
<evidence type="ECO:0000259" key="3">
    <source>
        <dbReference type="Pfam" id="PF00656"/>
    </source>
</evidence>
<accession>A0A7S4G9R4</accession>
<gene>
    <name evidence="4" type="ORF">EGYM00163_LOCUS41040</name>
</gene>
<feature type="compositionally biased region" description="Basic and acidic residues" evidence="2">
    <location>
        <begin position="138"/>
        <end position="147"/>
    </location>
</feature>
<reference evidence="4" key="1">
    <citation type="submission" date="2021-01" db="EMBL/GenBank/DDBJ databases">
        <authorList>
            <person name="Corre E."/>
            <person name="Pelletier E."/>
            <person name="Niang G."/>
            <person name="Scheremetjew M."/>
            <person name="Finn R."/>
            <person name="Kale V."/>
            <person name="Holt S."/>
            <person name="Cochrane G."/>
            <person name="Meng A."/>
            <person name="Brown T."/>
            <person name="Cohen L."/>
        </authorList>
    </citation>
    <scope>NUCLEOTIDE SEQUENCE</scope>
    <source>
        <strain evidence="4">CCMP1594</strain>
    </source>
</reference>
<feature type="region of interest" description="Disordered" evidence="2">
    <location>
        <begin position="130"/>
        <end position="153"/>
    </location>
</feature>
<organism evidence="4">
    <name type="scientific">Eutreptiella gymnastica</name>
    <dbReference type="NCBI Taxonomy" id="73025"/>
    <lineage>
        <taxon>Eukaryota</taxon>
        <taxon>Discoba</taxon>
        <taxon>Euglenozoa</taxon>
        <taxon>Euglenida</taxon>
        <taxon>Spirocuta</taxon>
        <taxon>Euglenophyceae</taxon>
        <taxon>Eutreptiales</taxon>
        <taxon>Eutreptiaceae</taxon>
        <taxon>Eutreptiella</taxon>
    </lineage>
</organism>
<proteinExistence type="inferred from homology"/>
<dbReference type="EMBL" id="HBJA01119232">
    <property type="protein sequence ID" value="CAE0829762.1"/>
    <property type="molecule type" value="Transcribed_RNA"/>
</dbReference>
<feature type="domain" description="Peptidase C14 caspase" evidence="3">
    <location>
        <begin position="274"/>
        <end position="510"/>
    </location>
</feature>
<comment type="similarity">
    <text evidence="1">Belongs to the peptidase C14B family.</text>
</comment>
<dbReference type="AlphaFoldDB" id="A0A7S4G9R4"/>
<dbReference type="GO" id="GO:0006508">
    <property type="term" value="P:proteolysis"/>
    <property type="evidence" value="ECO:0007669"/>
    <property type="project" value="InterPro"/>
</dbReference>
<dbReference type="GO" id="GO:0004197">
    <property type="term" value="F:cysteine-type endopeptidase activity"/>
    <property type="evidence" value="ECO:0007669"/>
    <property type="project" value="InterPro"/>
</dbReference>
<dbReference type="PANTHER" id="PTHR48104:SF30">
    <property type="entry name" value="METACASPASE-1"/>
    <property type="match status" value="1"/>
</dbReference>
<dbReference type="SUPFAM" id="SSF52129">
    <property type="entry name" value="Caspase-like"/>
    <property type="match status" value="1"/>
</dbReference>
<dbReference type="InterPro" id="IPR011600">
    <property type="entry name" value="Pept_C14_caspase"/>
</dbReference>
<protein>
    <recommendedName>
        <fullName evidence="3">Peptidase C14 caspase domain-containing protein</fullName>
    </recommendedName>
</protein>
<evidence type="ECO:0000256" key="1">
    <source>
        <dbReference type="ARBA" id="ARBA00009005"/>
    </source>
</evidence>
<sequence>MYSYPQYPVEERDPLISGYGGGYPSRYSPAMPYGSPYGMVDMDPMLSSPPAATFYSDTVLPPGDTCHRPLQDDWYPGGYDMYNPYDLPPPTFPTLMPPGHREMHIDEFLRAVGSKSARNLPKKREVLVLPAGDAEPIQDPKELDRPPSEPGYKSPYTHRNYQAPLVPDNKSLTPLNQISLMSNQWKQSSGGHPIGSERKKQKRVNTVQAMYKEYATANSRAGKDSKDRGLFGSLAGQLLGGFLDRLMQGGSGPSNAPPLLPPGPIAEWTPITGTRRALLIGINYTGQKGQLRGCANDVKQIAAFLKGRGFDSIQMLVDDGSGQGIPPTKTNILAGFRWLLNGARGGDSLFWHYSGHGSTQRDRNNDEWDTKDETICPLDYAKAGMLVDDEIYDALVKPLPMGCRLTALMDCCHSGTGMDLPYIKQAKAGSGLQCEYRDLNVLGDAILYSGCKDTQTSADVMVGDQGYGAMTNAFLKAMSQNEMQSYESLLASIRNILHGKYTQIPQLSMSKNLNLAVPFQV</sequence>
<dbReference type="Pfam" id="PF00656">
    <property type="entry name" value="Peptidase_C14"/>
    <property type="match status" value="1"/>
</dbReference>
<dbReference type="InterPro" id="IPR029030">
    <property type="entry name" value="Caspase-like_dom_sf"/>
</dbReference>
<dbReference type="InterPro" id="IPR050452">
    <property type="entry name" value="Metacaspase"/>
</dbReference>